<feature type="compositionally biased region" description="Polar residues" evidence="1">
    <location>
        <begin position="1"/>
        <end position="10"/>
    </location>
</feature>
<name>A0A9D3LVH6_ANGAN</name>
<evidence type="ECO:0000256" key="1">
    <source>
        <dbReference type="SAM" id="MobiDB-lite"/>
    </source>
</evidence>
<feature type="non-terminal residue" evidence="2">
    <location>
        <position position="1"/>
    </location>
</feature>
<organism evidence="2 3">
    <name type="scientific">Anguilla anguilla</name>
    <name type="common">European freshwater eel</name>
    <name type="synonym">Muraena anguilla</name>
    <dbReference type="NCBI Taxonomy" id="7936"/>
    <lineage>
        <taxon>Eukaryota</taxon>
        <taxon>Metazoa</taxon>
        <taxon>Chordata</taxon>
        <taxon>Craniata</taxon>
        <taxon>Vertebrata</taxon>
        <taxon>Euteleostomi</taxon>
        <taxon>Actinopterygii</taxon>
        <taxon>Neopterygii</taxon>
        <taxon>Teleostei</taxon>
        <taxon>Anguilliformes</taxon>
        <taxon>Anguillidae</taxon>
        <taxon>Anguilla</taxon>
    </lineage>
</organism>
<proteinExistence type="predicted"/>
<protein>
    <submittedName>
        <fullName evidence="2">Uncharacterized protein</fullName>
    </submittedName>
</protein>
<comment type="caution">
    <text evidence="2">The sequence shown here is derived from an EMBL/GenBank/DDBJ whole genome shotgun (WGS) entry which is preliminary data.</text>
</comment>
<dbReference type="EMBL" id="JAFIRN010000012">
    <property type="protein sequence ID" value="KAG5837754.1"/>
    <property type="molecule type" value="Genomic_DNA"/>
</dbReference>
<dbReference type="AlphaFoldDB" id="A0A9D3LVH6"/>
<dbReference type="Proteomes" id="UP001044222">
    <property type="component" value="Chromosome 12"/>
</dbReference>
<gene>
    <name evidence="2" type="ORF">ANANG_G00215980</name>
</gene>
<feature type="region of interest" description="Disordered" evidence="1">
    <location>
        <begin position="1"/>
        <end position="24"/>
    </location>
</feature>
<evidence type="ECO:0000313" key="2">
    <source>
        <dbReference type="EMBL" id="KAG5837754.1"/>
    </source>
</evidence>
<sequence length="53" mass="5711">LPSSRGTLTTAEKPGSGRTPQGKALFPWAGRAHASRSKVGISSGTFFRYYHCE</sequence>
<keyword evidence="3" id="KW-1185">Reference proteome</keyword>
<reference evidence="2" key="1">
    <citation type="submission" date="2021-01" db="EMBL/GenBank/DDBJ databases">
        <title>A chromosome-scale assembly of European eel, Anguilla anguilla.</title>
        <authorList>
            <person name="Henkel C."/>
            <person name="Jong-Raadsen S.A."/>
            <person name="Dufour S."/>
            <person name="Weltzien F.-A."/>
            <person name="Palstra A.P."/>
            <person name="Pelster B."/>
            <person name="Spaink H.P."/>
            <person name="Van Den Thillart G.E."/>
            <person name="Jansen H."/>
            <person name="Zahm M."/>
            <person name="Klopp C."/>
            <person name="Cedric C."/>
            <person name="Louis A."/>
            <person name="Berthelot C."/>
            <person name="Parey E."/>
            <person name="Roest Crollius H."/>
            <person name="Montfort J."/>
            <person name="Robinson-Rechavi M."/>
            <person name="Bucao C."/>
            <person name="Bouchez O."/>
            <person name="Gislard M."/>
            <person name="Lluch J."/>
            <person name="Milhes M."/>
            <person name="Lampietro C."/>
            <person name="Lopez Roques C."/>
            <person name="Donnadieu C."/>
            <person name="Braasch I."/>
            <person name="Desvignes T."/>
            <person name="Postlethwait J."/>
            <person name="Bobe J."/>
            <person name="Guiguen Y."/>
            <person name="Dirks R."/>
        </authorList>
    </citation>
    <scope>NUCLEOTIDE SEQUENCE</scope>
    <source>
        <strain evidence="2">Tag_6206</strain>
        <tissue evidence="2">Liver</tissue>
    </source>
</reference>
<evidence type="ECO:0000313" key="3">
    <source>
        <dbReference type="Proteomes" id="UP001044222"/>
    </source>
</evidence>
<accession>A0A9D3LVH6</accession>